<dbReference type="InterPro" id="IPR050638">
    <property type="entry name" value="AA-Vitamin_Transporters"/>
</dbReference>
<feature type="transmembrane region" description="Helical" evidence="6">
    <location>
        <begin position="97"/>
        <end position="115"/>
    </location>
</feature>
<keyword evidence="9" id="KW-1185">Reference proteome</keyword>
<evidence type="ECO:0000256" key="5">
    <source>
        <dbReference type="ARBA" id="ARBA00023136"/>
    </source>
</evidence>
<keyword evidence="4 6" id="KW-1133">Transmembrane helix</keyword>
<feature type="transmembrane region" description="Helical" evidence="6">
    <location>
        <begin position="214"/>
        <end position="235"/>
    </location>
</feature>
<dbReference type="SUPFAM" id="SSF103481">
    <property type="entry name" value="Multidrug resistance efflux transporter EmrE"/>
    <property type="match status" value="2"/>
</dbReference>
<dbReference type="Pfam" id="PF00892">
    <property type="entry name" value="EamA"/>
    <property type="match status" value="2"/>
</dbReference>
<feature type="domain" description="EamA" evidence="7">
    <location>
        <begin position="153"/>
        <end position="287"/>
    </location>
</feature>
<comment type="subcellular location">
    <subcellularLocation>
        <location evidence="1">Membrane</location>
        <topology evidence="1">Multi-pass membrane protein</topology>
    </subcellularLocation>
</comment>
<protein>
    <submittedName>
        <fullName evidence="8">DMT family transporter</fullName>
    </submittedName>
</protein>
<feature type="transmembrane region" description="Helical" evidence="6">
    <location>
        <begin position="122"/>
        <end position="139"/>
    </location>
</feature>
<evidence type="ECO:0000256" key="1">
    <source>
        <dbReference type="ARBA" id="ARBA00004141"/>
    </source>
</evidence>
<dbReference type="InterPro" id="IPR000620">
    <property type="entry name" value="EamA_dom"/>
</dbReference>
<sequence length="296" mass="32067">MQWRAYMLLTITTLFWGGNLTVGKLAVGHVSPMVMNSLRWGIAFLVISAFSMPQFRRDWPVIRKNWPLLFAYGAVGFAGFNAFLYSGLRFTSAINSAIDQAAIPLLIFVLNFLFFRVRASTAQLAGFALTLAGVAVTVSHGELSRLLALEINFGDFLVLMAVLCYSLYTVSLRYKPALDWRAMAMACFFGAFLASLPMVATEAALGLAMLPHDLTGFGVIVFIGLFPSLVSQVMFIRGVELIGPNRAGLFINLIPVFGTILAVAILGESPEGFHAVAFALAIGGIALAEWGKPKEA</sequence>
<evidence type="ECO:0000313" key="8">
    <source>
        <dbReference type="EMBL" id="TNB48697.1"/>
    </source>
</evidence>
<feature type="transmembrane region" description="Helical" evidence="6">
    <location>
        <begin position="247"/>
        <end position="266"/>
    </location>
</feature>
<reference evidence="8 9" key="1">
    <citation type="submission" date="2019-06" db="EMBL/GenBank/DDBJ databases">
        <title>Martelella lutilitoris sp. nov., isolated from a tidal mudflat.</title>
        <authorList>
            <person name="Kim Y.-J."/>
        </authorList>
    </citation>
    <scope>NUCLEOTIDE SEQUENCE [LARGE SCALE GENOMIC DNA]</scope>
    <source>
        <strain evidence="8 9">GH2-6</strain>
    </source>
</reference>
<evidence type="ECO:0000256" key="2">
    <source>
        <dbReference type="ARBA" id="ARBA00007362"/>
    </source>
</evidence>
<comment type="caution">
    <text evidence="8">The sequence shown here is derived from an EMBL/GenBank/DDBJ whole genome shotgun (WGS) entry which is preliminary data.</text>
</comment>
<dbReference type="PANTHER" id="PTHR32322">
    <property type="entry name" value="INNER MEMBRANE TRANSPORTER"/>
    <property type="match status" value="1"/>
</dbReference>
<evidence type="ECO:0000256" key="6">
    <source>
        <dbReference type="SAM" id="Phobius"/>
    </source>
</evidence>
<keyword evidence="5 6" id="KW-0472">Membrane</keyword>
<organism evidence="8 9">
    <name type="scientific">Martelella lutilitoris</name>
    <dbReference type="NCBI Taxonomy" id="2583532"/>
    <lineage>
        <taxon>Bacteria</taxon>
        <taxon>Pseudomonadati</taxon>
        <taxon>Pseudomonadota</taxon>
        <taxon>Alphaproteobacteria</taxon>
        <taxon>Hyphomicrobiales</taxon>
        <taxon>Aurantimonadaceae</taxon>
        <taxon>Martelella</taxon>
    </lineage>
</organism>
<feature type="domain" description="EamA" evidence="7">
    <location>
        <begin position="4"/>
        <end position="138"/>
    </location>
</feature>
<dbReference type="RefSeq" id="WP_138747601.1">
    <property type="nucleotide sequence ID" value="NZ_VCLB01000003.1"/>
</dbReference>
<dbReference type="EMBL" id="VCLB01000003">
    <property type="protein sequence ID" value="TNB48697.1"/>
    <property type="molecule type" value="Genomic_DNA"/>
</dbReference>
<dbReference type="InterPro" id="IPR037185">
    <property type="entry name" value="EmrE-like"/>
</dbReference>
<proteinExistence type="inferred from homology"/>
<evidence type="ECO:0000256" key="4">
    <source>
        <dbReference type="ARBA" id="ARBA00022989"/>
    </source>
</evidence>
<evidence type="ECO:0000259" key="7">
    <source>
        <dbReference type="Pfam" id="PF00892"/>
    </source>
</evidence>
<evidence type="ECO:0000256" key="3">
    <source>
        <dbReference type="ARBA" id="ARBA00022692"/>
    </source>
</evidence>
<dbReference type="PANTHER" id="PTHR32322:SF2">
    <property type="entry name" value="EAMA DOMAIN-CONTAINING PROTEIN"/>
    <property type="match status" value="1"/>
</dbReference>
<feature type="transmembrane region" description="Helical" evidence="6">
    <location>
        <begin position="182"/>
        <end position="208"/>
    </location>
</feature>
<keyword evidence="3 6" id="KW-0812">Transmembrane</keyword>
<gene>
    <name evidence="8" type="ORF">FF124_06095</name>
</gene>
<name>A0A5C4JTV4_9HYPH</name>
<feature type="transmembrane region" description="Helical" evidence="6">
    <location>
        <begin position="38"/>
        <end position="55"/>
    </location>
</feature>
<evidence type="ECO:0000313" key="9">
    <source>
        <dbReference type="Proteomes" id="UP000307874"/>
    </source>
</evidence>
<feature type="transmembrane region" description="Helical" evidence="6">
    <location>
        <begin position="272"/>
        <end position="290"/>
    </location>
</feature>
<comment type="similarity">
    <text evidence="2">Belongs to the EamA transporter family.</text>
</comment>
<accession>A0A5C4JTV4</accession>
<feature type="transmembrane region" description="Helical" evidence="6">
    <location>
        <begin position="67"/>
        <end position="85"/>
    </location>
</feature>
<dbReference type="GO" id="GO:0016020">
    <property type="term" value="C:membrane"/>
    <property type="evidence" value="ECO:0007669"/>
    <property type="project" value="UniProtKB-SubCell"/>
</dbReference>
<dbReference type="AlphaFoldDB" id="A0A5C4JTV4"/>
<dbReference type="OrthoDB" id="9806889at2"/>
<feature type="transmembrane region" description="Helical" evidence="6">
    <location>
        <begin position="151"/>
        <end position="170"/>
    </location>
</feature>
<dbReference type="Proteomes" id="UP000307874">
    <property type="component" value="Unassembled WGS sequence"/>
</dbReference>